<dbReference type="InterPro" id="IPR001789">
    <property type="entry name" value="Sig_transdc_resp-reg_receiver"/>
</dbReference>
<reference evidence="5 7" key="2">
    <citation type="submission" date="2016-10" db="EMBL/GenBank/DDBJ databases">
        <authorList>
            <person name="Varghese N."/>
            <person name="Submissions S."/>
        </authorList>
    </citation>
    <scope>NUCLEOTIDE SEQUENCE [LARGE SCALE GENOMIC DNA]</scope>
    <source>
        <strain evidence="5 7">DSM 6083</strain>
    </source>
</reference>
<dbReference type="SMART" id="SM00448">
    <property type="entry name" value="REC"/>
    <property type="match status" value="1"/>
</dbReference>
<dbReference type="AlphaFoldDB" id="A0A8D3Y0S1"/>
<dbReference type="Pfam" id="PF00072">
    <property type="entry name" value="Response_reg"/>
    <property type="match status" value="1"/>
</dbReference>
<proteinExistence type="predicted"/>
<name>A0A8D3Y0S1_9GAMM</name>
<sequence>MTTVLVVDDEYLIVEVLTLALEDAGFMVTQASNGMKALDALHREGPSLVVCDYMMPLMNGLELATEIRKRPEWAHLPIVLMSGGHAGLASQAPGLFDHILQKPFNIAQFVELVIELVGDPLGSG</sequence>
<reference evidence="6" key="1">
    <citation type="submission" date="2014-03" db="EMBL/GenBank/DDBJ databases">
        <title>Complete genome of Pseudomonas balearica DSM 6083T, a sewage water isolate from an enrichment with 2-methylnaphthalene.</title>
        <authorList>
            <person name="Salva-Serra F."/>
            <person name="Jaen-Luchoro D."/>
            <person name="Busquets A."/>
            <person name="Pena A."/>
            <person name="Gomila M."/>
            <person name="Bosch R."/>
            <person name="Nogales B."/>
            <person name="Garcia-Valdes E."/>
            <person name="Lalucat J."/>
            <person name="Bennasar A."/>
        </authorList>
    </citation>
    <scope>NUCLEOTIDE SEQUENCE [LARGE SCALE GENOMIC DNA]</scope>
    <source>
        <strain evidence="6">DSM 6083</strain>
    </source>
</reference>
<keyword evidence="1 2" id="KW-0597">Phosphoprotein</keyword>
<dbReference type="EMBL" id="CP007511">
    <property type="protein sequence ID" value="AJE15124.1"/>
    <property type="molecule type" value="Genomic_DNA"/>
</dbReference>
<dbReference type="GeneID" id="77259997"/>
<dbReference type="GO" id="GO:0000160">
    <property type="term" value="P:phosphorelay signal transduction system"/>
    <property type="evidence" value="ECO:0007669"/>
    <property type="project" value="InterPro"/>
</dbReference>
<dbReference type="EMBL" id="FNHO01000003">
    <property type="protein sequence ID" value="SDM23387.1"/>
    <property type="molecule type" value="Genomic_DNA"/>
</dbReference>
<keyword evidence="4" id="KW-0808">Transferase</keyword>
<organism evidence="4 6">
    <name type="scientific">Stutzerimonas balearica DSM 6083</name>
    <dbReference type="NCBI Taxonomy" id="1123016"/>
    <lineage>
        <taxon>Bacteria</taxon>
        <taxon>Pseudomonadati</taxon>
        <taxon>Pseudomonadota</taxon>
        <taxon>Gammaproteobacteria</taxon>
        <taxon>Pseudomonadales</taxon>
        <taxon>Pseudomonadaceae</taxon>
        <taxon>Stutzerimonas</taxon>
    </lineage>
</organism>
<dbReference type="InterPro" id="IPR011006">
    <property type="entry name" value="CheY-like_superfamily"/>
</dbReference>
<evidence type="ECO:0000259" key="3">
    <source>
        <dbReference type="PROSITE" id="PS50110"/>
    </source>
</evidence>
<dbReference type="Proteomes" id="UP000182276">
    <property type="component" value="Unassembled WGS sequence"/>
</dbReference>
<dbReference type="RefSeq" id="WP_041105434.1">
    <property type="nucleotide sequence ID" value="NZ_CP007511.1"/>
</dbReference>
<dbReference type="CDD" id="cd00156">
    <property type="entry name" value="REC"/>
    <property type="match status" value="1"/>
</dbReference>
<evidence type="ECO:0000256" key="1">
    <source>
        <dbReference type="ARBA" id="ARBA00022553"/>
    </source>
</evidence>
<dbReference type="PROSITE" id="PS50110">
    <property type="entry name" value="RESPONSE_REGULATORY"/>
    <property type="match status" value="1"/>
</dbReference>
<dbReference type="GO" id="GO:0016301">
    <property type="term" value="F:kinase activity"/>
    <property type="evidence" value="ECO:0007669"/>
    <property type="project" value="UniProtKB-KW"/>
</dbReference>
<dbReference type="KEGG" id="pbm:CL52_08700"/>
<feature type="modified residue" description="4-aspartylphosphate" evidence="2">
    <location>
        <position position="52"/>
    </location>
</feature>
<dbReference type="Gene3D" id="3.40.50.2300">
    <property type="match status" value="1"/>
</dbReference>
<evidence type="ECO:0000313" key="7">
    <source>
        <dbReference type="Proteomes" id="UP000182276"/>
    </source>
</evidence>
<evidence type="ECO:0000313" key="4">
    <source>
        <dbReference type="EMBL" id="AJE15124.1"/>
    </source>
</evidence>
<gene>
    <name evidence="4" type="ORF">CL52_08700</name>
    <name evidence="5" type="ORF">SAMN05660875_103171</name>
</gene>
<dbReference type="InterPro" id="IPR050595">
    <property type="entry name" value="Bact_response_regulator"/>
</dbReference>
<feature type="domain" description="Response regulatory" evidence="3">
    <location>
        <begin position="3"/>
        <end position="117"/>
    </location>
</feature>
<reference evidence="4 6" key="3">
    <citation type="journal article" name="Genome Announc.">
        <title>Complete Genome Sequence of Pseudomonas balearica DSM 6083T.</title>
        <authorList>
            <person name="Bennasar-Figueras A."/>
            <person name="Salva-Serra F."/>
            <person name="Jaen-Luchoro D."/>
            <person name="Segui C."/>
            <person name="Aliaga F."/>
            <person name="Busquets A."/>
            <person name="Gomila M."/>
            <person name="Moore E.R."/>
            <person name="Lalucat J."/>
        </authorList>
    </citation>
    <scope>NUCLEOTIDE SEQUENCE [LARGE SCALE GENOMIC DNA]</scope>
    <source>
        <strain evidence="6">DSM 6083</strain>
        <strain evidence="4">DSM6083</strain>
    </source>
</reference>
<dbReference type="PANTHER" id="PTHR44591:SF3">
    <property type="entry name" value="RESPONSE REGULATORY DOMAIN-CONTAINING PROTEIN"/>
    <property type="match status" value="1"/>
</dbReference>
<dbReference type="SUPFAM" id="SSF52172">
    <property type="entry name" value="CheY-like"/>
    <property type="match status" value="1"/>
</dbReference>
<evidence type="ECO:0000313" key="5">
    <source>
        <dbReference type="EMBL" id="SDM23387.1"/>
    </source>
</evidence>
<accession>A0A8D3Y0S1</accession>
<dbReference type="Proteomes" id="UP000031271">
    <property type="component" value="Chromosome"/>
</dbReference>
<evidence type="ECO:0000256" key="2">
    <source>
        <dbReference type="PROSITE-ProRule" id="PRU00169"/>
    </source>
</evidence>
<evidence type="ECO:0000313" key="6">
    <source>
        <dbReference type="Proteomes" id="UP000031271"/>
    </source>
</evidence>
<keyword evidence="4" id="KW-0418">Kinase</keyword>
<keyword evidence="7" id="KW-1185">Reference proteome</keyword>
<protein>
    <submittedName>
        <fullName evidence="4">Histidine kinase</fullName>
    </submittedName>
    <submittedName>
        <fullName evidence="5">Response regulator receiver domain-containing protein</fullName>
    </submittedName>
</protein>
<dbReference type="PANTHER" id="PTHR44591">
    <property type="entry name" value="STRESS RESPONSE REGULATOR PROTEIN 1"/>
    <property type="match status" value="1"/>
</dbReference>